<dbReference type="KEGG" id="nbg:DV706_18940"/>
<keyword evidence="1" id="KW-0812">Transmembrane</keyword>
<dbReference type="PANTHER" id="PTHR35902:SF3">
    <property type="entry name" value="NPCBM-ASSOCIATED, NEW3 DOMAIN OF ALPHA-GALACTOSIDASE"/>
    <property type="match status" value="1"/>
</dbReference>
<dbReference type="PANTHER" id="PTHR35902">
    <property type="entry name" value="S-LAYER DOMAIN-LIKE PROTEIN-RELATED"/>
    <property type="match status" value="1"/>
</dbReference>
<dbReference type="Pfam" id="PF01345">
    <property type="entry name" value="DUF11"/>
    <property type="match status" value="1"/>
</dbReference>
<dbReference type="GeneID" id="39853357"/>
<keyword evidence="1" id="KW-1133">Transmembrane helix</keyword>
<sequence length="581" mass="62098">MDRTGAILTVALLALMVAGTATLVAANDTAVGDPDVDGYAPETEFVPGEEATLSVTLNNRGDLTQSGFDNLESEVLTAHETTARILTGEEADNKGFEDVPLDVRTDEQAIGDVPQGTTGPVDFTVVPDKNAESGVYEIPVELEYRNVRLAENDNGATDRRETTETQVVPVVIEITDRAEFAVVDITGDVQAGVPGTVDVTLRNVAEESARDASVSATSVDPDLSFTSNAGATDTYVEEWKPDENVTFTYRVDADAEATTRPLTFNLDVDYRDGENADAEARTVRTGITPLAEQSFGYEGLKSTLRVGEDGTFEVEVKNEGPKNISNAVVVFDNEAPAVEGVVDEPLPTDPNVVPRDTQVTVGDLAVGDSETVSFEAGIRDDASPGDRTLNLATRYRTAEGDLAVSDPADVVVDVAESKDTFAVEPADPATEPAKATAGETVRYDVRVTNNGPEPVTDVQAKLFVDDPLDADDDEAFVPALDPGEETTVSFTVDVDGSANSEAYAASVDFRYDDADGDEQLSDTYRVAFDVVEDDDDGLIQVMLLVVGLFGFVAAVGFTAYRRGGLANLVDDTRNWTRDRRE</sequence>
<reference evidence="4 5" key="1">
    <citation type="journal article" date="2019" name="Nat. Commun.">
        <title>A new type of DNA phosphorothioation-based antiviral system in archaea.</title>
        <authorList>
            <person name="Xiong L."/>
            <person name="Liu S."/>
            <person name="Chen S."/>
            <person name="Xiao Y."/>
            <person name="Zhu B."/>
            <person name="Gao Y."/>
            <person name="Zhang Y."/>
            <person name="Chen B."/>
            <person name="Luo J."/>
            <person name="Deng Z."/>
            <person name="Chen X."/>
            <person name="Wang L."/>
            <person name="Chen S."/>
        </authorList>
    </citation>
    <scope>NUCLEOTIDE SEQUENCE [LARGE SCALE GENOMIC DNA]</scope>
    <source>
        <strain evidence="4 5">JCM 10635</strain>
        <plasmid evidence="4 5">unnamed1</plasmid>
    </source>
</reference>
<dbReference type="NCBIfam" id="TIGR01451">
    <property type="entry name" value="B_ant_repeat"/>
    <property type="match status" value="1"/>
</dbReference>
<dbReference type="Pfam" id="PF07705">
    <property type="entry name" value="CARDB"/>
    <property type="match status" value="1"/>
</dbReference>
<protein>
    <recommendedName>
        <fullName evidence="6">CARDB domain-containing protein</fullName>
    </recommendedName>
</protein>
<dbReference type="InterPro" id="IPR011635">
    <property type="entry name" value="CARDB"/>
</dbReference>
<dbReference type="InterPro" id="IPR013783">
    <property type="entry name" value="Ig-like_fold"/>
</dbReference>
<keyword evidence="1" id="KW-0472">Membrane</keyword>
<evidence type="ECO:0000259" key="2">
    <source>
        <dbReference type="Pfam" id="PF01345"/>
    </source>
</evidence>
<proteinExistence type="predicted"/>
<gene>
    <name evidence="4" type="ORF">DV706_18940</name>
</gene>
<evidence type="ECO:0000313" key="5">
    <source>
        <dbReference type="Proteomes" id="UP000296822"/>
    </source>
</evidence>
<evidence type="ECO:0000259" key="3">
    <source>
        <dbReference type="Pfam" id="PF07705"/>
    </source>
</evidence>
<geneLocation type="plasmid" evidence="4">
    <name>unnamed1</name>
</geneLocation>
<dbReference type="InterPro" id="IPR047589">
    <property type="entry name" value="DUF11_rpt"/>
</dbReference>
<evidence type="ECO:0000256" key="1">
    <source>
        <dbReference type="SAM" id="Phobius"/>
    </source>
</evidence>
<organism evidence="4 5">
    <name type="scientific">Natronorubrum bangense</name>
    <dbReference type="NCBI Taxonomy" id="61858"/>
    <lineage>
        <taxon>Archaea</taxon>
        <taxon>Methanobacteriati</taxon>
        <taxon>Methanobacteriota</taxon>
        <taxon>Stenosarchaea group</taxon>
        <taxon>Halobacteria</taxon>
        <taxon>Halobacteriales</taxon>
        <taxon>Natrialbaceae</taxon>
        <taxon>Natronorubrum</taxon>
    </lineage>
</organism>
<accession>A0A4D6HTN2</accession>
<feature type="domain" description="CARDB" evidence="3">
    <location>
        <begin position="430"/>
        <end position="509"/>
    </location>
</feature>
<dbReference type="EMBL" id="CP031306">
    <property type="protein sequence ID" value="QCC56572.1"/>
    <property type="molecule type" value="Genomic_DNA"/>
</dbReference>
<evidence type="ECO:0000313" key="4">
    <source>
        <dbReference type="EMBL" id="QCC56572.1"/>
    </source>
</evidence>
<feature type="transmembrane region" description="Helical" evidence="1">
    <location>
        <begin position="538"/>
        <end position="560"/>
    </location>
</feature>
<dbReference type="Proteomes" id="UP000296822">
    <property type="component" value="Plasmid unnamed1"/>
</dbReference>
<keyword evidence="4" id="KW-0614">Plasmid</keyword>
<name>A0A4D6HTN2_9EURY</name>
<dbReference type="Gene3D" id="2.60.40.10">
    <property type="entry name" value="Immunoglobulins"/>
    <property type="match status" value="1"/>
</dbReference>
<evidence type="ECO:0008006" key="6">
    <source>
        <dbReference type="Google" id="ProtNLM"/>
    </source>
</evidence>
<dbReference type="RefSeq" id="WP_006067075.1">
    <property type="nucleotide sequence ID" value="NZ_CP031306.1"/>
</dbReference>
<feature type="domain" description="DUF11" evidence="2">
    <location>
        <begin position="301"/>
        <end position="394"/>
    </location>
</feature>
<dbReference type="InterPro" id="IPR001434">
    <property type="entry name" value="OmcB-like_DUF11"/>
</dbReference>
<dbReference type="AlphaFoldDB" id="A0A4D6HTN2"/>